<keyword evidence="3" id="KW-1185">Reference proteome</keyword>
<evidence type="ECO:0000313" key="3">
    <source>
        <dbReference type="Proteomes" id="UP000182740"/>
    </source>
</evidence>
<name>A0A1K1REM5_9PSEU</name>
<reference evidence="3" key="1">
    <citation type="submission" date="2016-11" db="EMBL/GenBank/DDBJ databases">
        <authorList>
            <person name="Varghese N."/>
            <person name="Submissions S."/>
        </authorList>
    </citation>
    <scope>NUCLEOTIDE SEQUENCE [LARGE SCALE GENOMIC DNA]</scope>
    <source>
        <strain evidence="3">DSM 44671</strain>
    </source>
</reference>
<organism evidence="2 3">
    <name type="scientific">Amycolatopsis australiensis</name>
    <dbReference type="NCBI Taxonomy" id="546364"/>
    <lineage>
        <taxon>Bacteria</taxon>
        <taxon>Bacillati</taxon>
        <taxon>Actinomycetota</taxon>
        <taxon>Actinomycetes</taxon>
        <taxon>Pseudonocardiales</taxon>
        <taxon>Pseudonocardiaceae</taxon>
        <taxon>Amycolatopsis</taxon>
    </lineage>
</organism>
<dbReference type="AlphaFoldDB" id="A0A1K1REM5"/>
<dbReference type="EMBL" id="FPJG01000006">
    <property type="protein sequence ID" value="SFW70623.1"/>
    <property type="molecule type" value="Genomic_DNA"/>
</dbReference>
<dbReference type="RefSeq" id="WP_177328814.1">
    <property type="nucleotide sequence ID" value="NZ_FPJG01000006.1"/>
</dbReference>
<feature type="compositionally biased region" description="Acidic residues" evidence="1">
    <location>
        <begin position="34"/>
        <end position="52"/>
    </location>
</feature>
<sequence length="52" mass="5423">MTEAENGPITPDAPRPPGTPDVDLDVDVPGTDREEPENQDVEGDAGEPEPPG</sequence>
<protein>
    <submittedName>
        <fullName evidence="2">Uncharacterized protein</fullName>
    </submittedName>
</protein>
<accession>A0A1K1REM5</accession>
<dbReference type="STRING" id="546364.SAMN04489730_3143"/>
<feature type="region of interest" description="Disordered" evidence="1">
    <location>
        <begin position="1"/>
        <end position="52"/>
    </location>
</feature>
<dbReference type="Proteomes" id="UP000182740">
    <property type="component" value="Unassembled WGS sequence"/>
</dbReference>
<evidence type="ECO:0000313" key="2">
    <source>
        <dbReference type="EMBL" id="SFW70623.1"/>
    </source>
</evidence>
<gene>
    <name evidence="2" type="ORF">SAMN04489730_3143</name>
</gene>
<evidence type="ECO:0000256" key="1">
    <source>
        <dbReference type="SAM" id="MobiDB-lite"/>
    </source>
</evidence>
<proteinExistence type="predicted"/>